<gene>
    <name evidence="16 19" type="primary">udk</name>
    <name evidence="19" type="ORF">ACFFNY_27075</name>
</gene>
<name>A0ABV5W3V2_9BACL</name>
<organism evidence="19 20">
    <name type="scientific">Paenibacillus hodogayensis</name>
    <dbReference type="NCBI Taxonomy" id="279208"/>
    <lineage>
        <taxon>Bacteria</taxon>
        <taxon>Bacillati</taxon>
        <taxon>Bacillota</taxon>
        <taxon>Bacilli</taxon>
        <taxon>Bacillales</taxon>
        <taxon>Paenibacillaceae</taxon>
        <taxon>Paenibacillus</taxon>
    </lineage>
</organism>
<evidence type="ECO:0000313" key="20">
    <source>
        <dbReference type="Proteomes" id="UP001589619"/>
    </source>
</evidence>
<evidence type="ECO:0000256" key="11">
    <source>
        <dbReference type="ARBA" id="ARBA00022840"/>
    </source>
</evidence>
<dbReference type="EC" id="2.7.1.48" evidence="5 16"/>
<dbReference type="InterPro" id="IPR027417">
    <property type="entry name" value="P-loop_NTPase"/>
</dbReference>
<dbReference type="RefSeq" id="WP_344907918.1">
    <property type="nucleotide sequence ID" value="NZ_BAAAYO010000006.1"/>
</dbReference>
<keyword evidence="11 16" id="KW-0067">ATP-binding</keyword>
<dbReference type="NCBIfam" id="NF004018">
    <property type="entry name" value="PRK05480.1"/>
    <property type="match status" value="1"/>
</dbReference>
<evidence type="ECO:0000256" key="6">
    <source>
        <dbReference type="ARBA" id="ARBA00021478"/>
    </source>
</evidence>
<dbReference type="SUPFAM" id="SSF52540">
    <property type="entry name" value="P-loop containing nucleoside triphosphate hydrolases"/>
    <property type="match status" value="1"/>
</dbReference>
<dbReference type="NCBIfam" id="TIGR00235">
    <property type="entry name" value="udk"/>
    <property type="match status" value="1"/>
</dbReference>
<comment type="pathway">
    <text evidence="2 16 17">Pyrimidine metabolism; UMP biosynthesis via salvage pathway; UMP from uridine: step 1/1.</text>
</comment>
<evidence type="ECO:0000256" key="8">
    <source>
        <dbReference type="ARBA" id="ARBA00022679"/>
    </source>
</evidence>
<dbReference type="InterPro" id="IPR026008">
    <property type="entry name" value="Uridine_kinase"/>
</dbReference>
<protein>
    <recommendedName>
        <fullName evidence="6 16">Uridine kinase</fullName>
        <ecNumber evidence="5 16">2.7.1.48</ecNumber>
    </recommendedName>
    <alternativeName>
        <fullName evidence="12 16">Cytidine monophosphokinase</fullName>
    </alternativeName>
    <alternativeName>
        <fullName evidence="13 16">Uridine monophosphokinase</fullName>
    </alternativeName>
</protein>
<comment type="caution">
    <text evidence="19">The sequence shown here is derived from an EMBL/GenBank/DDBJ whole genome shotgun (WGS) entry which is preliminary data.</text>
</comment>
<dbReference type="PANTHER" id="PTHR10285">
    <property type="entry name" value="URIDINE KINASE"/>
    <property type="match status" value="1"/>
</dbReference>
<dbReference type="Proteomes" id="UP001589619">
    <property type="component" value="Unassembled WGS sequence"/>
</dbReference>
<dbReference type="Gene3D" id="3.40.50.300">
    <property type="entry name" value="P-loop containing nucleotide triphosphate hydrolases"/>
    <property type="match status" value="1"/>
</dbReference>
<dbReference type="PRINTS" id="PR00988">
    <property type="entry name" value="URIDINKINASE"/>
</dbReference>
<evidence type="ECO:0000313" key="19">
    <source>
        <dbReference type="EMBL" id="MFB9755253.1"/>
    </source>
</evidence>
<evidence type="ECO:0000256" key="5">
    <source>
        <dbReference type="ARBA" id="ARBA00012137"/>
    </source>
</evidence>
<evidence type="ECO:0000256" key="2">
    <source>
        <dbReference type="ARBA" id="ARBA00004690"/>
    </source>
</evidence>
<dbReference type="EMBL" id="JBHMAG010000018">
    <property type="protein sequence ID" value="MFB9755253.1"/>
    <property type="molecule type" value="Genomic_DNA"/>
</dbReference>
<proteinExistence type="inferred from homology"/>
<comment type="catalytic activity">
    <reaction evidence="15 16 17">
        <text>uridine + ATP = UMP + ADP + H(+)</text>
        <dbReference type="Rhea" id="RHEA:16825"/>
        <dbReference type="ChEBI" id="CHEBI:15378"/>
        <dbReference type="ChEBI" id="CHEBI:16704"/>
        <dbReference type="ChEBI" id="CHEBI:30616"/>
        <dbReference type="ChEBI" id="CHEBI:57865"/>
        <dbReference type="ChEBI" id="CHEBI:456216"/>
        <dbReference type="EC" id="2.7.1.48"/>
    </reaction>
</comment>
<reference evidence="19 20" key="1">
    <citation type="submission" date="2024-09" db="EMBL/GenBank/DDBJ databases">
        <authorList>
            <person name="Sun Q."/>
            <person name="Mori K."/>
        </authorList>
    </citation>
    <scope>NUCLEOTIDE SEQUENCE [LARGE SCALE GENOMIC DNA]</scope>
    <source>
        <strain evidence="19 20">JCM 12520</strain>
    </source>
</reference>
<evidence type="ECO:0000256" key="16">
    <source>
        <dbReference type="HAMAP-Rule" id="MF_00551"/>
    </source>
</evidence>
<evidence type="ECO:0000256" key="14">
    <source>
        <dbReference type="ARBA" id="ARBA00047436"/>
    </source>
</evidence>
<accession>A0ABV5W3V2</accession>
<evidence type="ECO:0000256" key="10">
    <source>
        <dbReference type="ARBA" id="ARBA00022777"/>
    </source>
</evidence>
<comment type="subcellular location">
    <subcellularLocation>
        <location evidence="1 16 17">Cytoplasm</location>
    </subcellularLocation>
</comment>
<dbReference type="CDD" id="cd02023">
    <property type="entry name" value="UMPK"/>
    <property type="match status" value="1"/>
</dbReference>
<comment type="similarity">
    <text evidence="4 16 17">Belongs to the uridine kinase family.</text>
</comment>
<evidence type="ECO:0000256" key="1">
    <source>
        <dbReference type="ARBA" id="ARBA00004496"/>
    </source>
</evidence>
<evidence type="ECO:0000256" key="17">
    <source>
        <dbReference type="RuleBase" id="RU003825"/>
    </source>
</evidence>
<evidence type="ECO:0000259" key="18">
    <source>
        <dbReference type="Pfam" id="PF00485"/>
    </source>
</evidence>
<evidence type="ECO:0000256" key="15">
    <source>
        <dbReference type="ARBA" id="ARBA00048909"/>
    </source>
</evidence>
<feature type="domain" description="Phosphoribulokinase/uridine kinase" evidence="18">
    <location>
        <begin position="4"/>
        <end position="188"/>
    </location>
</feature>
<keyword evidence="9 16" id="KW-0547">Nucleotide-binding</keyword>
<comment type="catalytic activity">
    <reaction evidence="14 17">
        <text>cytidine + ATP = CMP + ADP + H(+)</text>
        <dbReference type="Rhea" id="RHEA:24674"/>
        <dbReference type="ChEBI" id="CHEBI:15378"/>
        <dbReference type="ChEBI" id="CHEBI:17562"/>
        <dbReference type="ChEBI" id="CHEBI:30616"/>
        <dbReference type="ChEBI" id="CHEBI:60377"/>
        <dbReference type="ChEBI" id="CHEBI:456216"/>
        <dbReference type="EC" id="2.7.1.48"/>
    </reaction>
</comment>
<keyword evidence="7 16" id="KW-0963">Cytoplasm</keyword>
<evidence type="ECO:0000256" key="7">
    <source>
        <dbReference type="ARBA" id="ARBA00022490"/>
    </source>
</evidence>
<keyword evidence="20" id="KW-1185">Reference proteome</keyword>
<keyword evidence="8 16" id="KW-0808">Transferase</keyword>
<dbReference type="Pfam" id="PF00485">
    <property type="entry name" value="PRK"/>
    <property type="match status" value="1"/>
</dbReference>
<evidence type="ECO:0000256" key="3">
    <source>
        <dbReference type="ARBA" id="ARBA00004784"/>
    </source>
</evidence>
<sequence>MLTIGIAGGTGSGKTTVAERLVESLGPQDVVLLSQDSYYADNRHLSIQERERVNYDHPDSVDGDLLLSHLRMLRSRQAIDMPIYDFSSHTRIDETVNIQPKSVVILEGILIFADPAIRQELDIKVFVDTDADVRVLRRMSRDIQERGRSFDSVFHQYLNTVKPMHDAFVEPSKRFADLIVPEGGQNEIAIGLLASRIQTYLKIG</sequence>
<evidence type="ECO:0000256" key="12">
    <source>
        <dbReference type="ARBA" id="ARBA00030641"/>
    </source>
</evidence>
<dbReference type="HAMAP" id="MF_00551">
    <property type="entry name" value="Uridine_kinase"/>
    <property type="match status" value="1"/>
</dbReference>
<evidence type="ECO:0000256" key="4">
    <source>
        <dbReference type="ARBA" id="ARBA00005408"/>
    </source>
</evidence>
<keyword evidence="10 16" id="KW-0418">Kinase</keyword>
<dbReference type="InterPro" id="IPR000764">
    <property type="entry name" value="Uridine_kinase-like"/>
</dbReference>
<evidence type="ECO:0000256" key="13">
    <source>
        <dbReference type="ARBA" id="ARBA00031452"/>
    </source>
</evidence>
<comment type="pathway">
    <text evidence="3 16 17">Pyrimidine metabolism; CTP biosynthesis via salvage pathway; CTP from cytidine: step 1/3.</text>
</comment>
<feature type="binding site" evidence="16">
    <location>
        <begin position="8"/>
        <end position="15"/>
    </location>
    <ligand>
        <name>ATP</name>
        <dbReference type="ChEBI" id="CHEBI:30616"/>
    </ligand>
</feature>
<dbReference type="InterPro" id="IPR006083">
    <property type="entry name" value="PRK/URK"/>
</dbReference>
<evidence type="ECO:0000256" key="9">
    <source>
        <dbReference type="ARBA" id="ARBA00022741"/>
    </source>
</evidence>
<dbReference type="GO" id="GO:0004849">
    <property type="term" value="F:uridine kinase activity"/>
    <property type="evidence" value="ECO:0007669"/>
    <property type="project" value="UniProtKB-EC"/>
</dbReference>